<keyword evidence="2 3" id="KW-0143">Chaperone</keyword>
<dbReference type="PANTHER" id="PTHR21237">
    <property type="entry name" value="GRPE PROTEIN"/>
    <property type="match status" value="1"/>
</dbReference>
<keyword evidence="3" id="KW-0346">Stress response</keyword>
<evidence type="ECO:0000313" key="7">
    <source>
        <dbReference type="Proteomes" id="UP000830434"/>
    </source>
</evidence>
<keyword evidence="7" id="KW-1185">Reference proteome</keyword>
<dbReference type="SUPFAM" id="SSF51064">
    <property type="entry name" value="Head domain of nucleotide exchange factor GrpE"/>
    <property type="match status" value="1"/>
</dbReference>
<gene>
    <name evidence="3 6" type="primary">grpE</name>
    <name evidence="6" type="ORF">M0R88_11815</name>
</gene>
<dbReference type="InterPro" id="IPR009012">
    <property type="entry name" value="GrpE_head"/>
</dbReference>
<dbReference type="AlphaFoldDB" id="A0A8U0IG64"/>
<dbReference type="GO" id="GO:0005737">
    <property type="term" value="C:cytoplasm"/>
    <property type="evidence" value="ECO:0007669"/>
    <property type="project" value="UniProtKB-SubCell"/>
</dbReference>
<feature type="compositionally biased region" description="Acidic residues" evidence="5">
    <location>
        <begin position="1"/>
        <end position="30"/>
    </location>
</feature>
<dbReference type="InterPro" id="IPR000740">
    <property type="entry name" value="GrpE"/>
</dbReference>
<dbReference type="HAMAP" id="MF_01151">
    <property type="entry name" value="GrpE"/>
    <property type="match status" value="1"/>
</dbReference>
<dbReference type="Gene3D" id="2.30.22.10">
    <property type="entry name" value="Head domain of nucleotide exchange factor GrpE"/>
    <property type="match status" value="1"/>
</dbReference>
<comment type="subunit">
    <text evidence="3">Homodimer.</text>
</comment>
<evidence type="ECO:0000256" key="1">
    <source>
        <dbReference type="ARBA" id="ARBA00009054"/>
    </source>
</evidence>
<feature type="compositionally biased region" description="Basic and acidic residues" evidence="5">
    <location>
        <begin position="67"/>
        <end position="89"/>
    </location>
</feature>
<proteinExistence type="inferred from homology"/>
<evidence type="ECO:0000313" key="6">
    <source>
        <dbReference type="EMBL" id="UPV99211.1"/>
    </source>
</evidence>
<reference evidence="6" key="1">
    <citation type="submission" date="2022-04" db="EMBL/GenBank/DDBJ databases">
        <title>Diverse halophilic archaea isolated from saline environments.</title>
        <authorList>
            <person name="Cui H.-L."/>
        </authorList>
    </citation>
    <scope>NUCLEOTIDE SEQUENCE</scope>
    <source>
        <strain evidence="6">XZYJT40</strain>
    </source>
</reference>
<keyword evidence="3" id="KW-0963">Cytoplasm</keyword>
<dbReference type="Proteomes" id="UP000830434">
    <property type="component" value="Chromosome"/>
</dbReference>
<dbReference type="CDD" id="cd00446">
    <property type="entry name" value="GrpE"/>
    <property type="match status" value="1"/>
</dbReference>
<dbReference type="PRINTS" id="PR00773">
    <property type="entry name" value="GRPEPROTEIN"/>
</dbReference>
<comment type="subcellular location">
    <subcellularLocation>
        <location evidence="3">Cytoplasm</location>
    </subcellularLocation>
</comment>
<comment type="similarity">
    <text evidence="1 3 4">Belongs to the GrpE family.</text>
</comment>
<organism evidence="6 7">
    <name type="scientific">Halorussus gelatinilyticus</name>
    <dbReference type="NCBI Taxonomy" id="2937524"/>
    <lineage>
        <taxon>Archaea</taxon>
        <taxon>Methanobacteriati</taxon>
        <taxon>Methanobacteriota</taxon>
        <taxon>Stenosarchaea group</taxon>
        <taxon>Halobacteria</taxon>
        <taxon>Halobacteriales</taxon>
        <taxon>Haladaptataceae</taxon>
        <taxon>Halorussus</taxon>
    </lineage>
</organism>
<evidence type="ECO:0000256" key="5">
    <source>
        <dbReference type="SAM" id="MobiDB-lite"/>
    </source>
</evidence>
<dbReference type="GO" id="GO:0006457">
    <property type="term" value="P:protein folding"/>
    <property type="evidence" value="ECO:0007669"/>
    <property type="project" value="InterPro"/>
</dbReference>
<dbReference type="InterPro" id="IPR013805">
    <property type="entry name" value="GrpE_CC"/>
</dbReference>
<dbReference type="Pfam" id="PF01025">
    <property type="entry name" value="GrpE"/>
    <property type="match status" value="1"/>
</dbReference>
<dbReference type="KEGG" id="haxz:M0R88_11815"/>
<evidence type="ECO:0000256" key="2">
    <source>
        <dbReference type="ARBA" id="ARBA00023186"/>
    </source>
</evidence>
<sequence length="218" mass="24486">MTDEEATEQVREDAEETEATQDADAEEGDERAETDHLGPDSTQLVAEVAAQDAELATDLEGHLAQLEADKRGAEERADDLESKLKRNRADFQNYKKRAKKRQEQMKDRATEDLVENLLDVRDNLKRAVEDDHENVESLKEGVEMTLKELDRVFDDENVEEIAPEPGTETDPQRHEVMMQVESDQPEGTVADVYQPGYEMGEKVLRAAQVTVSDGGNGE</sequence>
<dbReference type="RefSeq" id="WP_248653710.1">
    <property type="nucleotide sequence ID" value="NZ_CP096658.1"/>
</dbReference>
<accession>A0A8U0IG64</accession>
<evidence type="ECO:0000256" key="4">
    <source>
        <dbReference type="RuleBase" id="RU004478"/>
    </source>
</evidence>
<comment type="function">
    <text evidence="3">Participates actively in the response to hyperosmotic and heat shock by preventing the aggregation of stress-denatured proteins, in association with DnaK and GrpE. It is the nucleotide exchange factor for DnaK and may function as a thermosensor. Unfolded proteins bind initially to DnaJ; upon interaction with the DnaJ-bound protein, DnaK hydrolyzes its bound ATP, resulting in the formation of a stable complex. GrpE releases ADP from DnaK; ATP binding to DnaK triggers the release of the substrate protein, thus completing the reaction cycle. Several rounds of ATP-dependent interactions between DnaJ, DnaK and GrpE are required for fully efficient folding.</text>
</comment>
<dbReference type="PANTHER" id="PTHR21237:SF23">
    <property type="entry name" value="GRPE PROTEIN HOMOLOG, MITOCHONDRIAL"/>
    <property type="match status" value="1"/>
</dbReference>
<dbReference type="Gene3D" id="3.90.20.20">
    <property type="match status" value="1"/>
</dbReference>
<dbReference type="GO" id="GO:0042803">
    <property type="term" value="F:protein homodimerization activity"/>
    <property type="evidence" value="ECO:0007669"/>
    <property type="project" value="InterPro"/>
</dbReference>
<dbReference type="GO" id="GO:0051087">
    <property type="term" value="F:protein-folding chaperone binding"/>
    <property type="evidence" value="ECO:0007669"/>
    <property type="project" value="InterPro"/>
</dbReference>
<dbReference type="GeneID" id="72190552"/>
<name>A0A8U0IG64_9EURY</name>
<protein>
    <recommendedName>
        <fullName evidence="3">Protein GrpE</fullName>
    </recommendedName>
    <alternativeName>
        <fullName evidence="3">HSP-70 cofactor</fullName>
    </alternativeName>
</protein>
<dbReference type="SUPFAM" id="SSF58014">
    <property type="entry name" value="Coiled-coil domain of nucleotide exchange factor GrpE"/>
    <property type="match status" value="1"/>
</dbReference>
<dbReference type="GO" id="GO:0000774">
    <property type="term" value="F:adenyl-nucleotide exchange factor activity"/>
    <property type="evidence" value="ECO:0007669"/>
    <property type="project" value="InterPro"/>
</dbReference>
<feature type="region of interest" description="Disordered" evidence="5">
    <location>
        <begin position="66"/>
        <end position="89"/>
    </location>
</feature>
<feature type="region of interest" description="Disordered" evidence="5">
    <location>
        <begin position="1"/>
        <end position="42"/>
    </location>
</feature>
<dbReference type="EMBL" id="CP096658">
    <property type="protein sequence ID" value="UPV99211.1"/>
    <property type="molecule type" value="Genomic_DNA"/>
</dbReference>
<evidence type="ECO:0000256" key="3">
    <source>
        <dbReference type="HAMAP-Rule" id="MF_01151"/>
    </source>
</evidence>
<dbReference type="GO" id="GO:0051082">
    <property type="term" value="F:unfolded protein binding"/>
    <property type="evidence" value="ECO:0007669"/>
    <property type="project" value="TreeGrafter"/>
</dbReference>